<dbReference type="SMART" id="SM00953">
    <property type="entry name" value="RES"/>
    <property type="match status" value="1"/>
</dbReference>
<dbReference type="EMBL" id="QXTF01000001">
    <property type="protein sequence ID" value="RIX32628.1"/>
    <property type="molecule type" value="Genomic_DNA"/>
</dbReference>
<reference evidence="2 3" key="1">
    <citation type="submission" date="2018-09" db="EMBL/GenBank/DDBJ databases">
        <title>Sphingomonas sp. DAC4.</title>
        <authorList>
            <person name="Seo T."/>
        </authorList>
    </citation>
    <scope>NUCLEOTIDE SEQUENCE [LARGE SCALE GENOMIC DNA]</scope>
    <source>
        <strain evidence="2 3">DAC4</strain>
    </source>
</reference>
<dbReference type="AlphaFoldDB" id="A0A418Q3Z3"/>
<dbReference type="InterPro" id="IPR014914">
    <property type="entry name" value="RES_dom"/>
</dbReference>
<evidence type="ECO:0000313" key="2">
    <source>
        <dbReference type="EMBL" id="RIX32628.1"/>
    </source>
</evidence>
<sequence length="224" mass="24718">MAATDADVYRIVPSRFPPVSLFDRITEPQDLEAVLAVEAITNERLRQESGDVSLVPVDDRVVGPGSTPIMAAFTHLNPIGGRFTDSTYGAFYASLSIGTAIAETKHHREEFLSATEAGRPIDVDMRVYMARATGDLHDVRDGAPPIIYHPEDYSASQVLGRRLRSQGSDGIIFNSVRDAGGTCVAVFRPRLISNCRQERHLAYQWDGERIANIFEKREFVPAGL</sequence>
<proteinExistence type="predicted"/>
<dbReference type="Pfam" id="PF08808">
    <property type="entry name" value="RES"/>
    <property type="match status" value="1"/>
</dbReference>
<name>A0A418Q3Z3_9SPHN</name>
<comment type="caution">
    <text evidence="2">The sequence shown here is derived from an EMBL/GenBank/DDBJ whole genome shotgun (WGS) entry which is preliminary data.</text>
</comment>
<evidence type="ECO:0000313" key="3">
    <source>
        <dbReference type="Proteomes" id="UP000285023"/>
    </source>
</evidence>
<dbReference type="OrthoDB" id="9795903at2"/>
<keyword evidence="3" id="KW-1185">Reference proteome</keyword>
<gene>
    <name evidence="2" type="ORF">D3M59_00075</name>
</gene>
<dbReference type="Proteomes" id="UP000285023">
    <property type="component" value="Unassembled WGS sequence"/>
</dbReference>
<feature type="domain" description="RES" evidence="1">
    <location>
        <begin position="72"/>
        <end position="198"/>
    </location>
</feature>
<accession>A0A418Q3Z3</accession>
<protein>
    <submittedName>
        <fullName evidence="2">RES domain-containing protein</fullName>
    </submittedName>
</protein>
<organism evidence="2 3">
    <name type="scientific">Sphingomonas edaphi</name>
    <dbReference type="NCBI Taxonomy" id="2315689"/>
    <lineage>
        <taxon>Bacteria</taxon>
        <taxon>Pseudomonadati</taxon>
        <taxon>Pseudomonadota</taxon>
        <taxon>Alphaproteobacteria</taxon>
        <taxon>Sphingomonadales</taxon>
        <taxon>Sphingomonadaceae</taxon>
        <taxon>Sphingomonas</taxon>
    </lineage>
</organism>
<evidence type="ECO:0000259" key="1">
    <source>
        <dbReference type="SMART" id="SM00953"/>
    </source>
</evidence>